<name>A0A0F9BEN0_9ZZZZ</name>
<gene>
    <name evidence="1" type="ORF">LCGC14_2455970</name>
</gene>
<feature type="non-terminal residue" evidence="1">
    <location>
        <position position="1"/>
    </location>
</feature>
<dbReference type="AlphaFoldDB" id="A0A0F9BEN0"/>
<reference evidence="1" key="1">
    <citation type="journal article" date="2015" name="Nature">
        <title>Complex archaea that bridge the gap between prokaryotes and eukaryotes.</title>
        <authorList>
            <person name="Spang A."/>
            <person name="Saw J.H."/>
            <person name="Jorgensen S.L."/>
            <person name="Zaremba-Niedzwiedzka K."/>
            <person name="Martijn J."/>
            <person name="Lind A.E."/>
            <person name="van Eijk R."/>
            <person name="Schleper C."/>
            <person name="Guy L."/>
            <person name="Ettema T.J."/>
        </authorList>
    </citation>
    <scope>NUCLEOTIDE SEQUENCE</scope>
</reference>
<dbReference type="EMBL" id="LAZR01038119">
    <property type="protein sequence ID" value="KKL20389.1"/>
    <property type="molecule type" value="Genomic_DNA"/>
</dbReference>
<sequence>IFYILDLFLIETELFYNDVDHYFYEEISDSLNISEITPDNVELVLKDAVSFLSRKFEELGLNKLKVENRFSSNFLCHYLFE</sequence>
<protein>
    <submittedName>
        <fullName evidence="1">Uncharacterized protein</fullName>
    </submittedName>
</protein>
<comment type="caution">
    <text evidence="1">The sequence shown here is derived from an EMBL/GenBank/DDBJ whole genome shotgun (WGS) entry which is preliminary data.</text>
</comment>
<proteinExistence type="predicted"/>
<accession>A0A0F9BEN0</accession>
<evidence type="ECO:0000313" key="1">
    <source>
        <dbReference type="EMBL" id="KKL20389.1"/>
    </source>
</evidence>
<organism evidence="1">
    <name type="scientific">marine sediment metagenome</name>
    <dbReference type="NCBI Taxonomy" id="412755"/>
    <lineage>
        <taxon>unclassified sequences</taxon>
        <taxon>metagenomes</taxon>
        <taxon>ecological metagenomes</taxon>
    </lineage>
</organism>